<name>A0A2M3ZUS5_9DIPT</name>
<reference evidence="2" key="1">
    <citation type="submission" date="2018-01" db="EMBL/GenBank/DDBJ databases">
        <title>An insight into the sialome of Amazonian anophelines.</title>
        <authorList>
            <person name="Ribeiro J.M."/>
            <person name="Scarpassa V."/>
            <person name="Calvo E."/>
        </authorList>
    </citation>
    <scope>NUCLEOTIDE SEQUENCE</scope>
    <source>
        <tissue evidence="2">Salivary glands</tissue>
    </source>
</reference>
<keyword evidence="1" id="KW-0812">Transmembrane</keyword>
<sequence>MWCSPWVNLSVLAMRTETPSVTGTVVVAWCLLKDPGTTFAESFQSVRSAGISFFATRTSTRCSPMSPNSVIGYDSTYLSTSKSCILWPMILQMEIILFISIIERNMKK</sequence>
<dbReference type="AlphaFoldDB" id="A0A2M3ZUS5"/>
<evidence type="ECO:0000256" key="1">
    <source>
        <dbReference type="SAM" id="Phobius"/>
    </source>
</evidence>
<keyword evidence="1" id="KW-0472">Membrane</keyword>
<organism evidence="2">
    <name type="scientific">Anopheles braziliensis</name>
    <dbReference type="NCBI Taxonomy" id="58242"/>
    <lineage>
        <taxon>Eukaryota</taxon>
        <taxon>Metazoa</taxon>
        <taxon>Ecdysozoa</taxon>
        <taxon>Arthropoda</taxon>
        <taxon>Hexapoda</taxon>
        <taxon>Insecta</taxon>
        <taxon>Pterygota</taxon>
        <taxon>Neoptera</taxon>
        <taxon>Endopterygota</taxon>
        <taxon>Diptera</taxon>
        <taxon>Nematocera</taxon>
        <taxon>Culicoidea</taxon>
        <taxon>Culicidae</taxon>
        <taxon>Anophelinae</taxon>
        <taxon>Anopheles</taxon>
    </lineage>
</organism>
<dbReference type="EMBL" id="GGFM01011494">
    <property type="protein sequence ID" value="MBW32245.1"/>
    <property type="molecule type" value="Transcribed_RNA"/>
</dbReference>
<keyword evidence="1" id="KW-1133">Transmembrane helix</keyword>
<evidence type="ECO:0000313" key="2">
    <source>
        <dbReference type="EMBL" id="MBW32245.1"/>
    </source>
</evidence>
<protein>
    <submittedName>
        <fullName evidence="2">Putative secreted peptide</fullName>
    </submittedName>
</protein>
<accession>A0A2M3ZUS5</accession>
<proteinExistence type="predicted"/>
<feature type="transmembrane region" description="Helical" evidence="1">
    <location>
        <begin position="85"/>
        <end position="102"/>
    </location>
</feature>